<evidence type="ECO:0000313" key="1">
    <source>
        <dbReference type="EMBL" id="KAK9236734.1"/>
    </source>
</evidence>
<comment type="caution">
    <text evidence="1">The sequence shown here is derived from an EMBL/GenBank/DDBJ whole genome shotgun (WGS) entry which is preliminary data.</text>
</comment>
<keyword evidence="2" id="KW-1185">Reference proteome</keyword>
<reference evidence="2" key="1">
    <citation type="journal article" date="2024" name="Front. Bioeng. Biotechnol.">
        <title>Genome-scale model development and genomic sequencing of the oleaginous clade Lipomyces.</title>
        <authorList>
            <person name="Czajka J.J."/>
            <person name="Han Y."/>
            <person name="Kim J."/>
            <person name="Mondo S.J."/>
            <person name="Hofstad B.A."/>
            <person name="Robles A."/>
            <person name="Haridas S."/>
            <person name="Riley R."/>
            <person name="LaButti K."/>
            <person name="Pangilinan J."/>
            <person name="Andreopoulos W."/>
            <person name="Lipzen A."/>
            <person name="Yan J."/>
            <person name="Wang M."/>
            <person name="Ng V."/>
            <person name="Grigoriev I.V."/>
            <person name="Spatafora J.W."/>
            <person name="Magnuson J.K."/>
            <person name="Baker S.E."/>
            <person name="Pomraning K.R."/>
        </authorList>
    </citation>
    <scope>NUCLEOTIDE SEQUENCE [LARGE SCALE GENOMIC DNA]</scope>
    <source>
        <strain evidence="2">CBS 7786</strain>
    </source>
</reference>
<gene>
    <name evidence="1" type="ORF">V1525DRAFT_406089</name>
</gene>
<evidence type="ECO:0000313" key="2">
    <source>
        <dbReference type="Proteomes" id="UP001433508"/>
    </source>
</evidence>
<sequence length="363" mass="39943">MSTTPTSATIPIDEFQAKLQEAVEARGEIYRSIQVLIIRFEDDATGADEDAKTFSGCMKDVFGIDDVEDFAIERTSKSPGLDVCKRIMTKVLSVKSLLIIAYIGHGIIDIESNKLQLISENGNQKMLWSDIHDPFLESTYDYIQNLDVLAVLDCCYADSAIRAGGNRSVQLLAACDERSTVRSRTGGVSFIQRFRQAAYVLKNAGNLSINIESLFGELQRLKPPNAPDAVHKIIGNARPLVLPLKHRSSSTPGQLMSSSNETSVLFKISLTGGPTDMVLSDFLQLITTIPPEFKITVEDAFESNSVVFLCRASWETFARLRSTLDCVFVASVKGPSLIHDLPDKSSRRSFGSRIENRQAGQAP</sequence>
<organism evidence="1 2">
    <name type="scientific">Lipomyces kononenkoae</name>
    <name type="common">Yeast</name>
    <dbReference type="NCBI Taxonomy" id="34357"/>
    <lineage>
        <taxon>Eukaryota</taxon>
        <taxon>Fungi</taxon>
        <taxon>Dikarya</taxon>
        <taxon>Ascomycota</taxon>
        <taxon>Saccharomycotina</taxon>
        <taxon>Lipomycetes</taxon>
        <taxon>Lipomycetales</taxon>
        <taxon>Lipomycetaceae</taxon>
        <taxon>Lipomyces</taxon>
    </lineage>
</organism>
<name>A0ACC3SYK8_LIPKO</name>
<dbReference type="EMBL" id="MU971381">
    <property type="protein sequence ID" value="KAK9236734.1"/>
    <property type="molecule type" value="Genomic_DNA"/>
</dbReference>
<accession>A0ACC3SYK8</accession>
<dbReference type="Proteomes" id="UP001433508">
    <property type="component" value="Unassembled WGS sequence"/>
</dbReference>
<proteinExistence type="predicted"/>
<protein>
    <submittedName>
        <fullName evidence="1">Uncharacterized protein</fullName>
    </submittedName>
</protein>